<evidence type="ECO:0000259" key="10">
    <source>
        <dbReference type="Pfam" id="PF08019"/>
    </source>
</evidence>
<dbReference type="CDD" id="cd16017">
    <property type="entry name" value="LptA"/>
    <property type="match status" value="1"/>
</dbReference>
<feature type="transmembrane region" description="Helical" evidence="8">
    <location>
        <begin position="71"/>
        <end position="93"/>
    </location>
</feature>
<dbReference type="GO" id="GO:0005886">
    <property type="term" value="C:plasma membrane"/>
    <property type="evidence" value="ECO:0007669"/>
    <property type="project" value="UniProtKB-SubCell"/>
</dbReference>
<feature type="domain" description="Phosphoethanolamine transferase N-terminal" evidence="10">
    <location>
        <begin position="51"/>
        <end position="201"/>
    </location>
</feature>
<comment type="caution">
    <text evidence="11">The sequence shown here is derived from an EMBL/GenBank/DDBJ whole genome shotgun (WGS) entry which is preliminary data.</text>
</comment>
<evidence type="ECO:0000256" key="5">
    <source>
        <dbReference type="ARBA" id="ARBA00022692"/>
    </source>
</evidence>
<reference evidence="11 12" key="1">
    <citation type="journal article" date="2016" name="Front. Microbiol.">
        <title>Genomic Resource of Rice Seed Associated Bacteria.</title>
        <authorList>
            <person name="Midha S."/>
            <person name="Bansal K."/>
            <person name="Sharma S."/>
            <person name="Kumar N."/>
            <person name="Patil P.P."/>
            <person name="Chaudhry V."/>
            <person name="Patil P.B."/>
        </authorList>
    </citation>
    <scope>NUCLEOTIDE SEQUENCE [LARGE SCALE GENOMIC DNA]</scope>
    <source>
        <strain evidence="11 12">NS226</strain>
    </source>
</reference>
<evidence type="ECO:0000256" key="8">
    <source>
        <dbReference type="SAM" id="Phobius"/>
    </source>
</evidence>
<dbReference type="InterPro" id="IPR000917">
    <property type="entry name" value="Sulfatase_N"/>
</dbReference>
<dbReference type="GO" id="GO:0009244">
    <property type="term" value="P:lipopolysaccharide core region biosynthetic process"/>
    <property type="evidence" value="ECO:0007669"/>
    <property type="project" value="TreeGrafter"/>
</dbReference>
<feature type="transmembrane region" description="Helical" evidence="8">
    <location>
        <begin position="7"/>
        <end position="24"/>
    </location>
</feature>
<dbReference type="InterPro" id="IPR017850">
    <property type="entry name" value="Alkaline_phosphatase_core_sf"/>
</dbReference>
<keyword evidence="3" id="KW-0997">Cell inner membrane</keyword>
<comment type="subcellular location">
    <subcellularLocation>
        <location evidence="1">Cell inner membrane</location>
        <topology evidence="1">Multi-pass membrane protein</topology>
    </subcellularLocation>
</comment>
<dbReference type="Gene3D" id="3.40.720.10">
    <property type="entry name" value="Alkaline Phosphatase, subunit A"/>
    <property type="match status" value="1"/>
</dbReference>
<keyword evidence="6 8" id="KW-1133">Transmembrane helix</keyword>
<dbReference type="GO" id="GO:0016776">
    <property type="term" value="F:phosphotransferase activity, phosphate group as acceptor"/>
    <property type="evidence" value="ECO:0007669"/>
    <property type="project" value="TreeGrafter"/>
</dbReference>
<evidence type="ECO:0000256" key="3">
    <source>
        <dbReference type="ARBA" id="ARBA00022519"/>
    </source>
</evidence>
<evidence type="ECO:0000256" key="7">
    <source>
        <dbReference type="ARBA" id="ARBA00023136"/>
    </source>
</evidence>
<feature type="transmembrane region" description="Helical" evidence="8">
    <location>
        <begin position="146"/>
        <end position="168"/>
    </location>
</feature>
<evidence type="ECO:0000313" key="11">
    <source>
        <dbReference type="EMBL" id="KTQ96145.1"/>
    </source>
</evidence>
<feature type="domain" description="Sulfatase N-terminal" evidence="9">
    <location>
        <begin position="231"/>
        <end position="518"/>
    </location>
</feature>
<proteinExistence type="predicted"/>
<evidence type="ECO:0000256" key="4">
    <source>
        <dbReference type="ARBA" id="ARBA00022679"/>
    </source>
</evidence>
<feature type="transmembrane region" description="Helical" evidence="8">
    <location>
        <begin position="113"/>
        <end position="134"/>
    </location>
</feature>
<keyword evidence="5 8" id="KW-0812">Transmembrane</keyword>
<evidence type="ECO:0000256" key="1">
    <source>
        <dbReference type="ARBA" id="ARBA00004429"/>
    </source>
</evidence>
<evidence type="ECO:0000256" key="2">
    <source>
        <dbReference type="ARBA" id="ARBA00022475"/>
    </source>
</evidence>
<dbReference type="AlphaFoldDB" id="A0A175R9P6"/>
<dbReference type="InterPro" id="IPR040423">
    <property type="entry name" value="PEA_transferase"/>
</dbReference>
<dbReference type="PANTHER" id="PTHR30443:SF0">
    <property type="entry name" value="PHOSPHOETHANOLAMINE TRANSFERASE EPTA"/>
    <property type="match status" value="1"/>
</dbReference>
<accession>A0A175R9P6</accession>
<dbReference type="RefSeq" id="WP_058634682.1">
    <property type="nucleotide sequence ID" value="NZ_LDPZ01000017.1"/>
</dbReference>
<organism evidence="11 12">
    <name type="scientific">Aureimonas ureilytica</name>
    <dbReference type="NCBI Taxonomy" id="401562"/>
    <lineage>
        <taxon>Bacteria</taxon>
        <taxon>Pseudomonadati</taxon>
        <taxon>Pseudomonadota</taxon>
        <taxon>Alphaproteobacteria</taxon>
        <taxon>Hyphomicrobiales</taxon>
        <taxon>Aurantimonadaceae</taxon>
        <taxon>Aureimonas</taxon>
    </lineage>
</organism>
<dbReference type="PANTHER" id="PTHR30443">
    <property type="entry name" value="INNER MEMBRANE PROTEIN"/>
    <property type="match status" value="1"/>
</dbReference>
<dbReference type="EMBL" id="LDPZ01000017">
    <property type="protein sequence ID" value="KTQ96145.1"/>
    <property type="molecule type" value="Genomic_DNA"/>
</dbReference>
<keyword evidence="4" id="KW-0808">Transferase</keyword>
<gene>
    <name evidence="11" type="ORF">NS226_08475</name>
</gene>
<dbReference type="SUPFAM" id="SSF53649">
    <property type="entry name" value="Alkaline phosphatase-like"/>
    <property type="match status" value="1"/>
</dbReference>
<dbReference type="Pfam" id="PF00884">
    <property type="entry name" value="Sulfatase"/>
    <property type="match status" value="1"/>
</dbReference>
<keyword evidence="7 8" id="KW-0472">Membrane</keyword>
<dbReference type="OrthoDB" id="9786870at2"/>
<sequence>MRLHRPVIGSVSLSLLTAAFLLVGPNQTFWRKGLEYFSGHLDKLVWLGLGLFCLLSAILVIVSVKYVIKPVLIALVLVAASASYYVNTFGVLIDREMIQNVALTTTSEAKHLFTPNLILHLVLFGLLPSLAIAFVRVRHRRFPAKFLYNTLTVFALLGGAALATFLNYSAFASTFRQHRDLIASLNPSAPVVAAFQFASREMEDRNLTPAPLGTDAAKGPLIAKAGKPVLTVFVVGETARAQNFGLNGYEKNTTPELAARGVFNFSNVSSCGTSTAVSVPCMFSNYPRRDYSERKAHSTENLTDVLTHAGVKVEWYDNDTGSMRVAERIPYEFLPATNDPRFCSGGECHDEILVDRLKRALPSVQSDTVIVLHQLGSHGPAYFERYPKDFERFQPACQTAQFADCERAEIVNAYDNTILYTDHVLSEIIDTLKGEDRLSTALFFVSDHGESLGENGLYLHAAPYFIAPSTQTHVPQVAWFSQSYQTAFGIDTSCLKSRASADLSHDNVFHTILGLMDVSTSVYSRELDAFAPCRGTGKTLASIGTRP</sequence>
<dbReference type="NCBIfam" id="NF028537">
    <property type="entry name" value="P_eth_NH2_trans"/>
    <property type="match status" value="1"/>
</dbReference>
<dbReference type="Proteomes" id="UP000078272">
    <property type="component" value="Unassembled WGS sequence"/>
</dbReference>
<dbReference type="InterPro" id="IPR012549">
    <property type="entry name" value="EptA-like_N"/>
</dbReference>
<feature type="transmembrane region" description="Helical" evidence="8">
    <location>
        <begin position="44"/>
        <end position="64"/>
    </location>
</feature>
<keyword evidence="2" id="KW-1003">Cell membrane</keyword>
<dbReference type="STRING" id="401562.NS365_09430"/>
<protein>
    <submittedName>
        <fullName evidence="11">Sulfatase</fullName>
    </submittedName>
</protein>
<dbReference type="PATRIC" id="fig|401562.3.peg.1067"/>
<dbReference type="Pfam" id="PF08019">
    <property type="entry name" value="EptA_B_N"/>
    <property type="match status" value="1"/>
</dbReference>
<evidence type="ECO:0000313" key="12">
    <source>
        <dbReference type="Proteomes" id="UP000078272"/>
    </source>
</evidence>
<evidence type="ECO:0000256" key="6">
    <source>
        <dbReference type="ARBA" id="ARBA00022989"/>
    </source>
</evidence>
<evidence type="ECO:0000259" key="9">
    <source>
        <dbReference type="Pfam" id="PF00884"/>
    </source>
</evidence>
<dbReference type="InterPro" id="IPR058130">
    <property type="entry name" value="PEA_transf_C"/>
</dbReference>
<name>A0A175R9P6_9HYPH</name>